<reference evidence="2 3" key="1">
    <citation type="journal article" date="2024" name="Commun. Biol.">
        <title>Comparative genomic analysis of thermophilic fungi reveals convergent evolutionary adaptations and gene losses.</title>
        <authorList>
            <person name="Steindorff A.S."/>
            <person name="Aguilar-Pontes M.V."/>
            <person name="Robinson A.J."/>
            <person name="Andreopoulos B."/>
            <person name="LaButti K."/>
            <person name="Kuo A."/>
            <person name="Mondo S."/>
            <person name="Riley R."/>
            <person name="Otillar R."/>
            <person name="Haridas S."/>
            <person name="Lipzen A."/>
            <person name="Grimwood J."/>
            <person name="Schmutz J."/>
            <person name="Clum A."/>
            <person name="Reid I.D."/>
            <person name="Moisan M.C."/>
            <person name="Butler G."/>
            <person name="Nguyen T.T.M."/>
            <person name="Dewar K."/>
            <person name="Conant G."/>
            <person name="Drula E."/>
            <person name="Henrissat B."/>
            <person name="Hansel C."/>
            <person name="Singer S."/>
            <person name="Hutchinson M.I."/>
            <person name="de Vries R.P."/>
            <person name="Natvig D.O."/>
            <person name="Powell A.J."/>
            <person name="Tsang A."/>
            <person name="Grigoriev I.V."/>
        </authorList>
    </citation>
    <scope>NUCLEOTIDE SEQUENCE [LARGE SCALE GENOMIC DNA]</scope>
    <source>
        <strain evidence="2 3">ATCC 24622</strain>
    </source>
</reference>
<dbReference type="Proteomes" id="UP001586593">
    <property type="component" value="Unassembled WGS sequence"/>
</dbReference>
<accession>A0ABR3VWU5</accession>
<sequence>MVLLKRKRSESELSVSSGSAFSSPPRPESRGLFDFVNMDAAHHADGPRLYASPPSSSSSFSSRSGTPSHLPSRTRKRFRNGRPSDEEVHQRTLHLLYSAQHHQPRAHDHQVAGSHHPTAAVPPPAPSTVYHQTPSCSAPSQRSLHSFWNLPAHSSSSSSSSSSPSPLRSLMPPCSAPSSASLMTGGLFDGAGQCEDCGTGLYSGSEADGDAMMDVDGSCGPGLVDGGFCTVCGKTVCGSCSVSNLGEQRRCLVCAGRKVWVGGIGWATAGGARVGVC</sequence>
<gene>
    <name evidence="2" type="ORF">VTK73DRAFT_10416</name>
</gene>
<feature type="compositionally biased region" description="Low complexity" evidence="1">
    <location>
        <begin position="12"/>
        <end position="23"/>
    </location>
</feature>
<feature type="region of interest" description="Disordered" evidence="1">
    <location>
        <begin position="100"/>
        <end position="137"/>
    </location>
</feature>
<proteinExistence type="predicted"/>
<organism evidence="2 3">
    <name type="scientific">Phialemonium thermophilum</name>
    <dbReference type="NCBI Taxonomy" id="223376"/>
    <lineage>
        <taxon>Eukaryota</taxon>
        <taxon>Fungi</taxon>
        <taxon>Dikarya</taxon>
        <taxon>Ascomycota</taxon>
        <taxon>Pezizomycotina</taxon>
        <taxon>Sordariomycetes</taxon>
        <taxon>Sordariomycetidae</taxon>
        <taxon>Cephalothecales</taxon>
        <taxon>Cephalothecaceae</taxon>
        <taxon>Phialemonium</taxon>
    </lineage>
</organism>
<feature type="region of interest" description="Disordered" evidence="1">
    <location>
        <begin position="1"/>
        <end position="88"/>
    </location>
</feature>
<feature type="region of interest" description="Disordered" evidence="1">
    <location>
        <begin position="151"/>
        <end position="173"/>
    </location>
</feature>
<evidence type="ECO:0000313" key="2">
    <source>
        <dbReference type="EMBL" id="KAL1847217.1"/>
    </source>
</evidence>
<feature type="compositionally biased region" description="Low complexity" evidence="1">
    <location>
        <begin position="52"/>
        <end position="68"/>
    </location>
</feature>
<protein>
    <submittedName>
        <fullName evidence="2">Uncharacterized protein</fullName>
    </submittedName>
</protein>
<evidence type="ECO:0000313" key="3">
    <source>
        <dbReference type="Proteomes" id="UP001586593"/>
    </source>
</evidence>
<name>A0ABR3VWU5_9PEZI</name>
<dbReference type="EMBL" id="JAZHXJ010000994">
    <property type="protein sequence ID" value="KAL1847217.1"/>
    <property type="molecule type" value="Genomic_DNA"/>
</dbReference>
<keyword evidence="3" id="KW-1185">Reference proteome</keyword>
<comment type="caution">
    <text evidence="2">The sequence shown here is derived from an EMBL/GenBank/DDBJ whole genome shotgun (WGS) entry which is preliminary data.</text>
</comment>
<feature type="compositionally biased region" description="Low complexity" evidence="1">
    <location>
        <begin position="154"/>
        <end position="166"/>
    </location>
</feature>
<evidence type="ECO:0000256" key="1">
    <source>
        <dbReference type="SAM" id="MobiDB-lite"/>
    </source>
</evidence>